<evidence type="ECO:0000313" key="2">
    <source>
        <dbReference type="EMBL" id="KJE88943.1"/>
    </source>
</evidence>
<dbReference type="AlphaFoldDB" id="A0A0D2WIN1"/>
<dbReference type="InParanoid" id="A0A0D2WIN1"/>
<protein>
    <submittedName>
        <fullName evidence="2">Uncharacterized protein</fullName>
    </submittedName>
</protein>
<proteinExistence type="predicted"/>
<name>A0A0D2WIN1_CAPO3</name>
<gene>
    <name evidence="2" type="ORF">CAOG_009315</name>
</gene>
<keyword evidence="3" id="KW-1185">Reference proteome</keyword>
<feature type="compositionally biased region" description="Basic residues" evidence="1">
    <location>
        <begin position="27"/>
        <end position="42"/>
    </location>
</feature>
<sequence length="106" mass="11700">MHGSAGRAEQQGQPTKTAKTEGEQSRKKLRALRRPKATRRSPIHVASLPLPSIIQGRVLPFGVEERYKDGLRRGREGNTAQKAGTRVYILAPKPATTITMRTVQSN</sequence>
<reference evidence="3" key="1">
    <citation type="submission" date="2011-02" db="EMBL/GenBank/DDBJ databases">
        <title>The Genome Sequence of Capsaspora owczarzaki ATCC 30864.</title>
        <authorList>
            <person name="Russ C."/>
            <person name="Cuomo C."/>
            <person name="Burger G."/>
            <person name="Gray M.W."/>
            <person name="Holland P.W.H."/>
            <person name="King N."/>
            <person name="Lang F.B.F."/>
            <person name="Roger A.J."/>
            <person name="Ruiz-Trillo I."/>
            <person name="Young S.K."/>
            <person name="Zeng Q."/>
            <person name="Gargeya S."/>
            <person name="Alvarado L."/>
            <person name="Berlin A."/>
            <person name="Chapman S.B."/>
            <person name="Chen Z."/>
            <person name="Freedman E."/>
            <person name="Gellesch M."/>
            <person name="Goldberg J."/>
            <person name="Griggs A."/>
            <person name="Gujja S."/>
            <person name="Heilman E."/>
            <person name="Heiman D."/>
            <person name="Howarth C."/>
            <person name="Mehta T."/>
            <person name="Neiman D."/>
            <person name="Pearson M."/>
            <person name="Roberts A."/>
            <person name="Saif S."/>
            <person name="Shea T."/>
            <person name="Shenoy N."/>
            <person name="Sisk P."/>
            <person name="Stolte C."/>
            <person name="Sykes S."/>
            <person name="White J."/>
            <person name="Yandava C."/>
            <person name="Haas B."/>
            <person name="Nusbaum C."/>
            <person name="Birren B."/>
        </authorList>
    </citation>
    <scope>NUCLEOTIDE SEQUENCE</scope>
    <source>
        <strain evidence="3">ATCC 30864</strain>
    </source>
</reference>
<evidence type="ECO:0000313" key="3">
    <source>
        <dbReference type="Proteomes" id="UP000008743"/>
    </source>
</evidence>
<evidence type="ECO:0000256" key="1">
    <source>
        <dbReference type="SAM" id="MobiDB-lite"/>
    </source>
</evidence>
<dbReference type="EMBL" id="KE346360">
    <property type="protein sequence ID" value="KJE88943.1"/>
    <property type="molecule type" value="Genomic_DNA"/>
</dbReference>
<feature type="region of interest" description="Disordered" evidence="1">
    <location>
        <begin position="1"/>
        <end position="44"/>
    </location>
</feature>
<organism evidence="2 3">
    <name type="scientific">Capsaspora owczarzaki (strain ATCC 30864)</name>
    <dbReference type="NCBI Taxonomy" id="595528"/>
    <lineage>
        <taxon>Eukaryota</taxon>
        <taxon>Filasterea</taxon>
        <taxon>Capsaspora</taxon>
    </lineage>
</organism>
<accession>A0A0D2WIN1</accession>
<dbReference type="Proteomes" id="UP000008743">
    <property type="component" value="Unassembled WGS sequence"/>
</dbReference>